<evidence type="ECO:0000256" key="1">
    <source>
        <dbReference type="ARBA" id="ARBA00009865"/>
    </source>
</evidence>
<dbReference type="SUPFAM" id="SSF75005">
    <property type="entry name" value="Arabinanase/levansucrase/invertase"/>
    <property type="match status" value="1"/>
</dbReference>
<dbReference type="Gene3D" id="2.60.120.260">
    <property type="entry name" value="Galactose-binding domain-like"/>
    <property type="match status" value="1"/>
</dbReference>
<protein>
    <submittedName>
        <fullName evidence="5">Glycosyl hydrolase family 43 protein</fullName>
    </submittedName>
</protein>
<evidence type="ECO:0000256" key="3">
    <source>
        <dbReference type="ARBA" id="ARBA00023295"/>
    </source>
</evidence>
<dbReference type="GO" id="GO:0004553">
    <property type="term" value="F:hydrolase activity, hydrolyzing O-glycosyl compounds"/>
    <property type="evidence" value="ECO:0007669"/>
    <property type="project" value="InterPro"/>
</dbReference>
<dbReference type="Pfam" id="PF04616">
    <property type="entry name" value="Glyco_hydro_43"/>
    <property type="match status" value="1"/>
</dbReference>
<comment type="similarity">
    <text evidence="1 4">Belongs to the glycosyl hydrolase 43 family.</text>
</comment>
<organism evidence="5 6">
    <name type="scientific">Colletotrichum chrysophilum</name>
    <dbReference type="NCBI Taxonomy" id="1836956"/>
    <lineage>
        <taxon>Eukaryota</taxon>
        <taxon>Fungi</taxon>
        <taxon>Dikarya</taxon>
        <taxon>Ascomycota</taxon>
        <taxon>Pezizomycotina</taxon>
        <taxon>Sordariomycetes</taxon>
        <taxon>Hypocreomycetidae</taxon>
        <taxon>Glomerellales</taxon>
        <taxon>Glomerellaceae</taxon>
        <taxon>Colletotrichum</taxon>
        <taxon>Colletotrichum gloeosporioides species complex</taxon>
    </lineage>
</organism>
<dbReference type="Proteomes" id="UP001243330">
    <property type="component" value="Unassembled WGS sequence"/>
</dbReference>
<keyword evidence="3 4" id="KW-0326">Glycosidase</keyword>
<dbReference type="CDD" id="cd04081">
    <property type="entry name" value="CBM35_galactosidase-like"/>
    <property type="match status" value="1"/>
</dbReference>
<dbReference type="CDD" id="cd18821">
    <property type="entry name" value="GH43_Pc3Gal43A-like"/>
    <property type="match status" value="1"/>
</dbReference>
<keyword evidence="6" id="KW-1185">Reference proteome</keyword>
<dbReference type="InterPro" id="IPR006710">
    <property type="entry name" value="Glyco_hydro_43"/>
</dbReference>
<comment type="caution">
    <text evidence="5">The sequence shown here is derived from an EMBL/GenBank/DDBJ whole genome shotgun (WGS) entry which is preliminary data.</text>
</comment>
<sequence length="530" mass="59052">MHFPRLPEYLSVHFSDFNDQPPTSAKQKAVFSSLHAQVGSNIFMKMRPSSYLLFLVLGSSQATLHFPSQREDDLATTEELEIVPGATWTDINTGKHIQAHGAGINKVGRTYYMLGEDKDSTAYFQSVSCYSSQNLVEWRYEGAALSRNDSIPDLKTKRIVERPKVLYNRKTRKYVMYAHIDNGEATDDLAVRKDARVGVATADQICGPYEYKGGFRPLGQQSRDIGLYEDDDGSGYLLTEDRPNGLRIVKLSSDYLNVTENIHLWEGENVESPALIHHNGYYFMFGSTLSGWKANDNVGVSLRFPKPSSQQPQLYSYSKSLSGPWSAWEPFAPVGSGTFSSQTTFVLPLGNDQFIYMGDRWQSNNLLRSTYIWLPLEIKETNVSLKWRDSWILDAKTESWREAPEYREYEAETAQLDDGALDRSCIGCSNGKSVTNLGSVEFSGLDARSATKVTIVLTHAVGGAQQRYAAVTCNGNEQIIAFLPTASNGTDTAGNSTLHCNLLPGKNNVSISRVDGMDAPDLDKVRVPRY</sequence>
<proteinExistence type="inferred from homology"/>
<name>A0AAD9A6Y9_9PEZI</name>
<accession>A0AAD9A6Y9</accession>
<dbReference type="AlphaFoldDB" id="A0AAD9A6Y9"/>
<dbReference type="PANTHER" id="PTHR22925:SF3">
    <property type="entry name" value="GLYCOSYL HYDROLASE FAMILY PROTEIN 43"/>
    <property type="match status" value="1"/>
</dbReference>
<evidence type="ECO:0000256" key="2">
    <source>
        <dbReference type="ARBA" id="ARBA00022801"/>
    </source>
</evidence>
<keyword evidence="2 4" id="KW-0378">Hydrolase</keyword>
<dbReference type="EMBL" id="JAQOWY010000419">
    <property type="protein sequence ID" value="KAK1842349.1"/>
    <property type="molecule type" value="Genomic_DNA"/>
</dbReference>
<gene>
    <name evidence="5" type="ORF">CCHR01_15025</name>
</gene>
<dbReference type="Gene3D" id="2.115.10.20">
    <property type="entry name" value="Glycosyl hydrolase domain, family 43"/>
    <property type="match status" value="1"/>
</dbReference>
<dbReference type="PANTHER" id="PTHR22925">
    <property type="entry name" value="GLYCOSYL HYDROLASE 43 FAMILY MEMBER"/>
    <property type="match status" value="1"/>
</dbReference>
<evidence type="ECO:0000256" key="4">
    <source>
        <dbReference type="RuleBase" id="RU361187"/>
    </source>
</evidence>
<dbReference type="InterPro" id="IPR023296">
    <property type="entry name" value="Glyco_hydro_beta-prop_sf"/>
</dbReference>
<reference evidence="5" key="1">
    <citation type="submission" date="2023-01" db="EMBL/GenBank/DDBJ databases">
        <title>Colletotrichum chrysophilum M932 genome sequence.</title>
        <authorList>
            <person name="Baroncelli R."/>
        </authorList>
    </citation>
    <scope>NUCLEOTIDE SEQUENCE</scope>
    <source>
        <strain evidence="5">M932</strain>
    </source>
</reference>
<dbReference type="GO" id="GO:0005975">
    <property type="term" value="P:carbohydrate metabolic process"/>
    <property type="evidence" value="ECO:0007669"/>
    <property type="project" value="InterPro"/>
</dbReference>
<evidence type="ECO:0000313" key="6">
    <source>
        <dbReference type="Proteomes" id="UP001243330"/>
    </source>
</evidence>
<evidence type="ECO:0000313" key="5">
    <source>
        <dbReference type="EMBL" id="KAK1842349.1"/>
    </source>
</evidence>